<comment type="caution">
    <text evidence="1">The sequence shown here is derived from an EMBL/GenBank/DDBJ whole genome shotgun (WGS) entry which is preliminary data.</text>
</comment>
<dbReference type="AlphaFoldDB" id="A0A9W4DVI3"/>
<evidence type="ECO:0000313" key="1">
    <source>
        <dbReference type="EMBL" id="CAG6396948.1"/>
    </source>
</evidence>
<dbReference type="Proteomes" id="UP001152519">
    <property type="component" value="Unassembled WGS sequence"/>
</dbReference>
<proteinExistence type="predicted"/>
<reference evidence="1" key="1">
    <citation type="submission" date="2021-05" db="EMBL/GenBank/DDBJ databases">
        <authorList>
            <person name="Arsene-Ploetze F."/>
        </authorList>
    </citation>
    <scope>NUCLEOTIDE SEQUENCE</scope>
    <source>
        <strain evidence="1">DSM 42138</strain>
    </source>
</reference>
<keyword evidence="2" id="KW-1185">Reference proteome</keyword>
<evidence type="ECO:0000313" key="2">
    <source>
        <dbReference type="Proteomes" id="UP001152519"/>
    </source>
</evidence>
<accession>A0A9W4DVI3</accession>
<sequence length="24" mass="2639">MLVELVEHPARFIVAGRLLAIPHG</sequence>
<name>A0A9W4DVI3_9ACTN</name>
<dbReference type="EMBL" id="CAJSLV010000080">
    <property type="protein sequence ID" value="CAG6396948.1"/>
    <property type="molecule type" value="Genomic_DNA"/>
</dbReference>
<protein>
    <submittedName>
        <fullName evidence="1">Uncharacterized protein</fullName>
    </submittedName>
</protein>
<gene>
    <name evidence="1" type="ORF">SCOCK_490062</name>
</gene>
<organism evidence="1 2">
    <name type="scientific">Actinacidiphila cocklensis</name>
    <dbReference type="NCBI Taxonomy" id="887465"/>
    <lineage>
        <taxon>Bacteria</taxon>
        <taxon>Bacillati</taxon>
        <taxon>Actinomycetota</taxon>
        <taxon>Actinomycetes</taxon>
        <taxon>Kitasatosporales</taxon>
        <taxon>Streptomycetaceae</taxon>
        <taxon>Actinacidiphila</taxon>
    </lineage>
</organism>